<keyword evidence="2 5" id="KW-0515">Mutator protein</keyword>
<dbReference type="InterPro" id="IPR024728">
    <property type="entry name" value="PolY_HhH_motif"/>
</dbReference>
<dbReference type="NCBIfam" id="NF002492">
    <property type="entry name" value="PRK01810.1"/>
    <property type="match status" value="1"/>
</dbReference>
<comment type="function">
    <text evidence="5">Poorly processive, error-prone DNA polymerase involved in untargeted mutagenesis. Copies undamaged DNA at stalled replication forks, which arise in vivo from mismatched or misaligned primer ends. These misaligned primers can be extended by PolIV. Exhibits no 3'-5' exonuclease (proofreading) activity. May be involved in translesional synthesis, in conjunction with the beta clamp from PolIII.</text>
</comment>
<dbReference type="SUPFAM" id="SSF56672">
    <property type="entry name" value="DNA/RNA polymerases"/>
    <property type="match status" value="1"/>
</dbReference>
<dbReference type="InterPro" id="IPR036775">
    <property type="entry name" value="DNA_pol_Y-fam_lit_finger_sf"/>
</dbReference>
<evidence type="ECO:0000313" key="7">
    <source>
        <dbReference type="EMBL" id="MFC4617918.1"/>
    </source>
</evidence>
<sequence length="402" mass="45356">MAMQKNTSRVIFHIDMNCFYASVEAAHHPELRGKPLAIAGKVEDRRGIVVTSSYEARAKGVKTTMPVWQARKLCPDLIVKLPDFERYRRVSRELFQLLRSYTPLVEKVSIDEGYLDVTAQGLTQHPIKLAQTIQNHVKQALNLPSSIGIAPNKFLAKMASDMKKPMGLTVLRKRDLPTKLWPLPVGDMHGVGAKTAEKLNTMGVYTIGDLVQYPKVALMAALGQHGEKLHDRASGLDDRPVDPEAEATFKSMSQSTTLPRDAQSEDEARGVFKRLAARLAQKLKEKKSVAYQIAITIRYSDWQTITRAKTIRQPIQTEVEIFDNVMRLFHDHWDGRPIRLLGVGAQNLEDASMASKQLDLFTYEQDAKQEPLYEAIQRLEKKYGSTVVQKGADRLNHNQDEN</sequence>
<keyword evidence="5" id="KW-0963">Cytoplasm</keyword>
<dbReference type="Gene3D" id="1.10.150.20">
    <property type="entry name" value="5' to 3' exonuclease, C-terminal subdomain"/>
    <property type="match status" value="1"/>
</dbReference>
<reference evidence="8" key="1">
    <citation type="journal article" date="2019" name="Int. J. Syst. Evol. Microbiol.">
        <title>The Global Catalogue of Microorganisms (GCM) 10K type strain sequencing project: providing services to taxonomists for standard genome sequencing and annotation.</title>
        <authorList>
            <consortium name="The Broad Institute Genomics Platform"/>
            <consortium name="The Broad Institute Genome Sequencing Center for Infectious Disease"/>
            <person name="Wu L."/>
            <person name="Ma J."/>
        </authorList>
    </citation>
    <scope>NUCLEOTIDE SEQUENCE [LARGE SCALE GENOMIC DNA]</scope>
    <source>
        <strain evidence="8">CGMCC 1.16306</strain>
    </source>
</reference>
<comment type="subcellular location">
    <subcellularLocation>
        <location evidence="5">Cytoplasm</location>
    </subcellularLocation>
</comment>
<dbReference type="PANTHER" id="PTHR11076:SF33">
    <property type="entry name" value="DNA POLYMERASE KAPPA"/>
    <property type="match status" value="1"/>
</dbReference>
<dbReference type="Pfam" id="PF11799">
    <property type="entry name" value="IMS_C"/>
    <property type="match status" value="1"/>
</dbReference>
<dbReference type="SUPFAM" id="SSF100879">
    <property type="entry name" value="Lesion bypass DNA polymerase (Y-family), little finger domain"/>
    <property type="match status" value="1"/>
</dbReference>
<keyword evidence="3 5" id="KW-0548">Nucleotidyltransferase</keyword>
<keyword evidence="5" id="KW-0479">Metal-binding</keyword>
<name>A0ABV9GIH1_9BACL</name>
<feature type="binding site" evidence="5">
    <location>
        <position position="111"/>
    </location>
    <ligand>
        <name>Mg(2+)</name>
        <dbReference type="ChEBI" id="CHEBI:18420"/>
    </ligand>
</feature>
<feature type="binding site" evidence="5">
    <location>
        <position position="15"/>
    </location>
    <ligand>
        <name>Mg(2+)</name>
        <dbReference type="ChEBI" id="CHEBI:18420"/>
    </ligand>
</feature>
<evidence type="ECO:0000256" key="4">
    <source>
        <dbReference type="ARBA" id="ARBA00022932"/>
    </source>
</evidence>
<dbReference type="EMBL" id="JBHSFW010000001">
    <property type="protein sequence ID" value="MFC4617918.1"/>
    <property type="molecule type" value="Genomic_DNA"/>
</dbReference>
<evidence type="ECO:0000313" key="8">
    <source>
        <dbReference type="Proteomes" id="UP001596022"/>
    </source>
</evidence>
<feature type="site" description="Substrate discrimination" evidence="5">
    <location>
        <position position="20"/>
    </location>
</feature>
<evidence type="ECO:0000256" key="3">
    <source>
        <dbReference type="ARBA" id="ARBA00022695"/>
    </source>
</evidence>
<proteinExistence type="inferred from homology"/>
<dbReference type="RefSeq" id="WP_376844932.1">
    <property type="nucleotide sequence ID" value="NZ_JBHSFW010000001.1"/>
</dbReference>
<keyword evidence="5" id="KW-0460">Magnesium</keyword>
<dbReference type="PROSITE" id="PS50173">
    <property type="entry name" value="UMUC"/>
    <property type="match status" value="1"/>
</dbReference>
<dbReference type="Gene3D" id="3.30.1490.100">
    <property type="entry name" value="DNA polymerase, Y-family, little finger domain"/>
    <property type="match status" value="1"/>
</dbReference>
<dbReference type="Proteomes" id="UP001596022">
    <property type="component" value="Unassembled WGS sequence"/>
</dbReference>
<evidence type="ECO:0000256" key="2">
    <source>
        <dbReference type="ARBA" id="ARBA00022457"/>
    </source>
</evidence>
<dbReference type="GO" id="GO:0003887">
    <property type="term" value="F:DNA-directed DNA polymerase activity"/>
    <property type="evidence" value="ECO:0007669"/>
    <property type="project" value="UniProtKB-EC"/>
</dbReference>
<comment type="subunit">
    <text evidence="5">Monomer.</text>
</comment>
<keyword evidence="5" id="KW-0234">DNA repair</keyword>
<dbReference type="CDD" id="cd03586">
    <property type="entry name" value="PolY_Pol_IV_kappa"/>
    <property type="match status" value="1"/>
</dbReference>
<dbReference type="Pfam" id="PF00817">
    <property type="entry name" value="IMS"/>
    <property type="match status" value="1"/>
</dbReference>
<evidence type="ECO:0000259" key="6">
    <source>
        <dbReference type="PROSITE" id="PS50173"/>
    </source>
</evidence>
<comment type="catalytic activity">
    <reaction evidence="5">
        <text>DNA(n) + a 2'-deoxyribonucleoside 5'-triphosphate = DNA(n+1) + diphosphate</text>
        <dbReference type="Rhea" id="RHEA:22508"/>
        <dbReference type="Rhea" id="RHEA-COMP:17339"/>
        <dbReference type="Rhea" id="RHEA-COMP:17340"/>
        <dbReference type="ChEBI" id="CHEBI:33019"/>
        <dbReference type="ChEBI" id="CHEBI:61560"/>
        <dbReference type="ChEBI" id="CHEBI:173112"/>
        <dbReference type="EC" id="2.7.7.7"/>
    </reaction>
</comment>
<dbReference type="InterPro" id="IPR022880">
    <property type="entry name" value="DNApol_IV"/>
</dbReference>
<keyword evidence="5" id="KW-0235">DNA replication</keyword>
<evidence type="ECO:0000256" key="5">
    <source>
        <dbReference type="HAMAP-Rule" id="MF_01113"/>
    </source>
</evidence>
<dbReference type="InterPro" id="IPR043128">
    <property type="entry name" value="Rev_trsase/Diguanyl_cyclase"/>
</dbReference>
<dbReference type="Gene3D" id="3.40.1170.60">
    <property type="match status" value="1"/>
</dbReference>
<keyword evidence="5" id="KW-0227">DNA damage</keyword>
<dbReference type="InterPro" id="IPR001126">
    <property type="entry name" value="UmuC"/>
</dbReference>
<feature type="domain" description="UmuC" evidence="6">
    <location>
        <begin position="11"/>
        <end position="192"/>
    </location>
</feature>
<dbReference type="Pfam" id="PF11798">
    <property type="entry name" value="IMS_HHH"/>
    <property type="match status" value="1"/>
</dbReference>
<dbReference type="InterPro" id="IPR050116">
    <property type="entry name" value="DNA_polymerase-Y"/>
</dbReference>
<organism evidence="7 8">
    <name type="scientific">Camelliibacillus cellulosilyticus</name>
    <dbReference type="NCBI Taxonomy" id="2174486"/>
    <lineage>
        <taxon>Bacteria</taxon>
        <taxon>Bacillati</taxon>
        <taxon>Bacillota</taxon>
        <taxon>Bacilli</taxon>
        <taxon>Bacillales</taxon>
        <taxon>Sporolactobacillaceae</taxon>
        <taxon>Camelliibacillus</taxon>
    </lineage>
</organism>
<protein>
    <recommendedName>
        <fullName evidence="5">DNA polymerase IV</fullName>
        <shortName evidence="5">Pol IV</shortName>
        <ecNumber evidence="5">2.7.7.7</ecNumber>
    </recommendedName>
</protein>
<dbReference type="InterPro" id="IPR043502">
    <property type="entry name" value="DNA/RNA_pol_sf"/>
</dbReference>
<accession>A0ABV9GIH1</accession>
<comment type="similarity">
    <text evidence="1 5">Belongs to the DNA polymerase type-Y family.</text>
</comment>
<dbReference type="InterPro" id="IPR017961">
    <property type="entry name" value="DNA_pol_Y-fam_little_finger"/>
</dbReference>
<dbReference type="EC" id="2.7.7.7" evidence="5"/>
<comment type="cofactor">
    <cofactor evidence="5">
        <name>Mg(2+)</name>
        <dbReference type="ChEBI" id="CHEBI:18420"/>
    </cofactor>
    <text evidence="5">Binds 2 magnesium ions per subunit.</text>
</comment>
<dbReference type="PANTHER" id="PTHR11076">
    <property type="entry name" value="DNA REPAIR POLYMERASE UMUC / TRANSFERASE FAMILY MEMBER"/>
    <property type="match status" value="1"/>
</dbReference>
<keyword evidence="8" id="KW-1185">Reference proteome</keyword>
<keyword evidence="4 5" id="KW-0239">DNA-directed DNA polymerase</keyword>
<evidence type="ECO:0000256" key="1">
    <source>
        <dbReference type="ARBA" id="ARBA00010945"/>
    </source>
</evidence>
<dbReference type="HAMAP" id="MF_01113">
    <property type="entry name" value="DNApol_IV"/>
    <property type="match status" value="1"/>
</dbReference>
<dbReference type="Gene3D" id="3.30.70.270">
    <property type="match status" value="1"/>
</dbReference>
<gene>
    <name evidence="5" type="primary">dinB</name>
    <name evidence="7" type="ORF">ACFO4N_04140</name>
</gene>
<keyword evidence="5" id="KW-0238">DNA-binding</keyword>
<comment type="caution">
    <text evidence="7">The sequence shown here is derived from an EMBL/GenBank/DDBJ whole genome shotgun (WGS) entry which is preliminary data.</text>
</comment>
<keyword evidence="5 7" id="KW-0808">Transferase</keyword>
<dbReference type="NCBIfam" id="NF002677">
    <property type="entry name" value="PRK02406.1"/>
    <property type="match status" value="1"/>
</dbReference>
<feature type="active site" evidence="5">
    <location>
        <position position="112"/>
    </location>
</feature>